<dbReference type="EMBL" id="JAAGAX010000017">
    <property type="protein sequence ID" value="KAF2286820.1"/>
    <property type="molecule type" value="Genomic_DNA"/>
</dbReference>
<gene>
    <name evidence="2" type="ORF">GH714_030521</name>
</gene>
<evidence type="ECO:0000313" key="2">
    <source>
        <dbReference type="EMBL" id="KAF2286820.1"/>
    </source>
</evidence>
<accession>A0A6A6KD24</accession>
<reference evidence="2 3" key="1">
    <citation type="journal article" date="2020" name="Mol. Plant">
        <title>The Chromosome-Based Rubber Tree Genome Provides New Insights into Spurge Genome Evolution and Rubber Biosynthesis.</title>
        <authorList>
            <person name="Liu J."/>
            <person name="Shi C."/>
            <person name="Shi C.C."/>
            <person name="Li W."/>
            <person name="Zhang Q.J."/>
            <person name="Zhang Y."/>
            <person name="Li K."/>
            <person name="Lu H.F."/>
            <person name="Shi C."/>
            <person name="Zhu S.T."/>
            <person name="Xiao Z.Y."/>
            <person name="Nan H."/>
            <person name="Yue Y."/>
            <person name="Zhu X.G."/>
            <person name="Wu Y."/>
            <person name="Hong X.N."/>
            <person name="Fan G.Y."/>
            <person name="Tong Y."/>
            <person name="Zhang D."/>
            <person name="Mao C.L."/>
            <person name="Liu Y.L."/>
            <person name="Hao S.J."/>
            <person name="Liu W.Q."/>
            <person name="Lv M.Q."/>
            <person name="Zhang H.B."/>
            <person name="Liu Y."/>
            <person name="Hu-Tang G.R."/>
            <person name="Wang J.P."/>
            <person name="Wang J.H."/>
            <person name="Sun Y.H."/>
            <person name="Ni S.B."/>
            <person name="Chen W.B."/>
            <person name="Zhang X.C."/>
            <person name="Jiao Y.N."/>
            <person name="Eichler E.E."/>
            <person name="Li G.H."/>
            <person name="Liu X."/>
            <person name="Gao L.Z."/>
        </authorList>
    </citation>
    <scope>NUCLEOTIDE SEQUENCE [LARGE SCALE GENOMIC DNA]</scope>
    <source>
        <strain evidence="3">cv. GT1</strain>
        <tissue evidence="2">Leaf</tissue>
    </source>
</reference>
<dbReference type="PANTHER" id="PTHR31286">
    <property type="entry name" value="GLYCINE-RICH CELL WALL STRUCTURAL PROTEIN 1.8-LIKE"/>
    <property type="match status" value="1"/>
</dbReference>
<protein>
    <submittedName>
        <fullName evidence="2">Uncharacterized protein</fullName>
    </submittedName>
</protein>
<feature type="region of interest" description="Disordered" evidence="1">
    <location>
        <begin position="1"/>
        <end position="35"/>
    </location>
</feature>
<keyword evidence="3" id="KW-1185">Reference proteome</keyword>
<proteinExistence type="predicted"/>
<dbReference type="Proteomes" id="UP000467840">
    <property type="component" value="Chromosome 3"/>
</dbReference>
<dbReference type="PANTHER" id="PTHR31286:SF99">
    <property type="entry name" value="DUF4283 DOMAIN-CONTAINING PROTEIN"/>
    <property type="match status" value="1"/>
</dbReference>
<feature type="region of interest" description="Disordered" evidence="1">
    <location>
        <begin position="153"/>
        <end position="197"/>
    </location>
</feature>
<feature type="compositionally biased region" description="Basic and acidic residues" evidence="1">
    <location>
        <begin position="172"/>
        <end position="183"/>
    </location>
</feature>
<evidence type="ECO:0000313" key="3">
    <source>
        <dbReference type="Proteomes" id="UP000467840"/>
    </source>
</evidence>
<evidence type="ECO:0000256" key="1">
    <source>
        <dbReference type="SAM" id="MobiDB-lite"/>
    </source>
</evidence>
<organism evidence="2 3">
    <name type="scientific">Hevea brasiliensis</name>
    <name type="common">Para rubber tree</name>
    <name type="synonym">Siphonia brasiliensis</name>
    <dbReference type="NCBI Taxonomy" id="3981"/>
    <lineage>
        <taxon>Eukaryota</taxon>
        <taxon>Viridiplantae</taxon>
        <taxon>Streptophyta</taxon>
        <taxon>Embryophyta</taxon>
        <taxon>Tracheophyta</taxon>
        <taxon>Spermatophyta</taxon>
        <taxon>Magnoliopsida</taxon>
        <taxon>eudicotyledons</taxon>
        <taxon>Gunneridae</taxon>
        <taxon>Pentapetalae</taxon>
        <taxon>rosids</taxon>
        <taxon>fabids</taxon>
        <taxon>Malpighiales</taxon>
        <taxon>Euphorbiaceae</taxon>
        <taxon>Crotonoideae</taxon>
        <taxon>Micrandreae</taxon>
        <taxon>Hevea</taxon>
    </lineage>
</organism>
<dbReference type="InterPro" id="IPR040256">
    <property type="entry name" value="At4g02000-like"/>
</dbReference>
<feature type="compositionally biased region" description="Polar residues" evidence="1">
    <location>
        <begin position="1"/>
        <end position="18"/>
    </location>
</feature>
<comment type="caution">
    <text evidence="2">The sequence shown here is derived from an EMBL/GenBank/DDBJ whole genome shotgun (WGS) entry which is preliminary data.</text>
</comment>
<dbReference type="AlphaFoldDB" id="A0A6A6KD24"/>
<sequence length="197" mass="21906">MSSHGFLNLGSQNPSSGIPDNPAKPGDDEDVHGRKRVRIRDESDDIIITDSGLGFSVSVSPLLREKLLTHWQNTVVVKLLRSKLGYKKEEDVEKSLMGGPWVVFGHYLTVQKWSPDFDLATDFPAKVVVWVRLKSKQLDEMVDGRSDYGVVRPKGGGIYANGQGKPKKGRGGPREAQRIRPSADPDFDFDDYPDLTL</sequence>
<name>A0A6A6KD24_HEVBR</name>
<feature type="compositionally biased region" description="Acidic residues" evidence="1">
    <location>
        <begin position="185"/>
        <end position="197"/>
    </location>
</feature>